<evidence type="ECO:0000259" key="6">
    <source>
        <dbReference type="Pfam" id="PF02687"/>
    </source>
</evidence>
<keyword evidence="3" id="KW-0812">Transmembrane</keyword>
<gene>
    <name evidence="7" type="ORF">CROST_006620</name>
</gene>
<comment type="subcellular location">
    <subcellularLocation>
        <location evidence="1">Cell membrane</location>
        <topology evidence="1">Multi-pass membrane protein</topology>
    </subcellularLocation>
</comment>
<dbReference type="PANTHER" id="PTHR46795">
    <property type="entry name" value="ABC TRANSPORTER PERMEASE-RELATED-RELATED"/>
    <property type="match status" value="1"/>
</dbReference>
<keyword evidence="4" id="KW-1133">Transmembrane helix</keyword>
<organism evidence="7 8">
    <name type="scientific">Clostridium felsineum</name>
    <dbReference type="NCBI Taxonomy" id="36839"/>
    <lineage>
        <taxon>Bacteria</taxon>
        <taxon>Bacillati</taxon>
        <taxon>Bacillota</taxon>
        <taxon>Clostridia</taxon>
        <taxon>Eubacteriales</taxon>
        <taxon>Clostridiaceae</taxon>
        <taxon>Clostridium</taxon>
    </lineage>
</organism>
<name>A0A1S8MAI1_9CLOT</name>
<protein>
    <recommendedName>
        <fullName evidence="6">ABC3 transporter permease C-terminal domain-containing protein</fullName>
    </recommendedName>
</protein>
<accession>A0A1S8MAI1</accession>
<evidence type="ECO:0000256" key="1">
    <source>
        <dbReference type="ARBA" id="ARBA00004651"/>
    </source>
</evidence>
<dbReference type="Proteomes" id="UP000190951">
    <property type="component" value="Chromosome"/>
</dbReference>
<evidence type="ECO:0000313" key="7">
    <source>
        <dbReference type="EMBL" id="URZ09954.1"/>
    </source>
</evidence>
<keyword evidence="5" id="KW-0472">Membrane</keyword>
<dbReference type="Pfam" id="PF02687">
    <property type="entry name" value="FtsX"/>
    <property type="match status" value="1"/>
</dbReference>
<feature type="domain" description="ABC3 transporter permease C-terminal" evidence="6">
    <location>
        <begin position="61"/>
        <end position="164"/>
    </location>
</feature>
<dbReference type="InterPro" id="IPR003838">
    <property type="entry name" value="ABC3_permease_C"/>
</dbReference>
<dbReference type="RefSeq" id="WP_077833480.1">
    <property type="nucleotide sequence ID" value="NZ_CP096983.1"/>
</dbReference>
<dbReference type="PANTHER" id="PTHR46795:SF1">
    <property type="entry name" value="ABC TRANSPORTER PERMEASE PROTEIN"/>
    <property type="match status" value="1"/>
</dbReference>
<keyword evidence="2" id="KW-1003">Cell membrane</keyword>
<keyword evidence="8" id="KW-1185">Reference proteome</keyword>
<dbReference type="KEGG" id="crw:CROST_006620"/>
<evidence type="ECO:0000256" key="3">
    <source>
        <dbReference type="ARBA" id="ARBA00022692"/>
    </source>
</evidence>
<evidence type="ECO:0000256" key="5">
    <source>
        <dbReference type="ARBA" id="ARBA00023136"/>
    </source>
</evidence>
<evidence type="ECO:0000256" key="2">
    <source>
        <dbReference type="ARBA" id="ARBA00022475"/>
    </source>
</evidence>
<dbReference type="InterPro" id="IPR052536">
    <property type="entry name" value="ABC-4_Integral_Memb_Prot"/>
</dbReference>
<sequence>MKYKKILEKNLRINFFSYVGFVLSSSFAVMITFIYSTVTLNTHIPQNNEGSFINHVVKLSILCIIVSVCLFIVYSYSNYIKWRTEEFKTFILIGVTKSELRLLVKIESFVLFTTALIVGTFFGIIFSKLFFLSILKLCGLKNIPFEITYRNYLSVILLFLWMLVTMVEKSYRLSKVFDAKDILKYRNKPIFIKNENNKIKVFAFIIVACIVYKYMCKSFIKSTEFYVTNVFVSMIIAYAASSPIAFIVREMIKKNKKNRYLQIKSVRTILDMDKKITFLLAFFSFMIISYVRINYVYSIKYKRMLDVFKIDFTTFIYVFTLILCFIIFSIIIFYKTSSNVRAIKKLYHKLFIIGITQGEFQKFIKFKLLITFFKPFVLSLFMSIIYIVISNLEFVFSFKTVLIYLVYFIFLMLGYFIANKKYEEEIFK</sequence>
<evidence type="ECO:0000256" key="4">
    <source>
        <dbReference type="ARBA" id="ARBA00022989"/>
    </source>
</evidence>
<dbReference type="EMBL" id="CP096983">
    <property type="protein sequence ID" value="URZ09954.1"/>
    <property type="molecule type" value="Genomic_DNA"/>
</dbReference>
<proteinExistence type="predicted"/>
<dbReference type="GO" id="GO:0005886">
    <property type="term" value="C:plasma membrane"/>
    <property type="evidence" value="ECO:0007669"/>
    <property type="project" value="UniProtKB-SubCell"/>
</dbReference>
<evidence type="ECO:0000313" key="8">
    <source>
        <dbReference type="Proteomes" id="UP000190951"/>
    </source>
</evidence>
<dbReference type="STRING" id="84029.CROST_23300"/>
<reference evidence="7 8" key="1">
    <citation type="submission" date="2022-04" db="EMBL/GenBank/DDBJ databases">
        <title>Genome sequence of C. roseum typestrain.</title>
        <authorList>
            <person name="Poehlein A."/>
            <person name="Schoch T."/>
            <person name="Duerre P."/>
            <person name="Daniel R."/>
        </authorList>
    </citation>
    <scope>NUCLEOTIDE SEQUENCE [LARGE SCALE GENOMIC DNA]</scope>
    <source>
        <strain evidence="7 8">DSM 7320</strain>
    </source>
</reference>
<dbReference type="AlphaFoldDB" id="A0A1S8MAI1"/>